<dbReference type="CDD" id="cd08662">
    <property type="entry name" value="M13"/>
    <property type="match status" value="1"/>
</dbReference>
<reference evidence="9" key="1">
    <citation type="journal article" date="2020" name="Nature">
        <title>Giant virus diversity and host interactions through global metagenomics.</title>
        <authorList>
            <person name="Schulz F."/>
            <person name="Roux S."/>
            <person name="Paez-Espino D."/>
            <person name="Jungbluth S."/>
            <person name="Walsh D.A."/>
            <person name="Denef V.J."/>
            <person name="McMahon K.D."/>
            <person name="Konstantinidis K.T."/>
            <person name="Eloe-Fadrosh E.A."/>
            <person name="Kyrpides N.C."/>
            <person name="Woyke T."/>
        </authorList>
    </citation>
    <scope>NUCLEOTIDE SEQUENCE</scope>
    <source>
        <strain evidence="9">GVMAG-S-1101161-73</strain>
    </source>
</reference>
<keyword evidence="2" id="KW-0645">Protease</keyword>
<dbReference type="GO" id="GO:0004222">
    <property type="term" value="F:metalloendopeptidase activity"/>
    <property type="evidence" value="ECO:0007669"/>
    <property type="project" value="InterPro"/>
</dbReference>
<evidence type="ECO:0000256" key="5">
    <source>
        <dbReference type="ARBA" id="ARBA00022833"/>
    </source>
</evidence>
<dbReference type="GO" id="GO:0046872">
    <property type="term" value="F:metal ion binding"/>
    <property type="evidence" value="ECO:0007669"/>
    <property type="project" value="UniProtKB-KW"/>
</dbReference>
<dbReference type="InterPro" id="IPR008753">
    <property type="entry name" value="Peptidase_M13_N"/>
</dbReference>
<dbReference type="GO" id="GO:0016485">
    <property type="term" value="P:protein processing"/>
    <property type="evidence" value="ECO:0007669"/>
    <property type="project" value="TreeGrafter"/>
</dbReference>
<dbReference type="Pfam" id="PF05649">
    <property type="entry name" value="Peptidase_M13_N"/>
    <property type="match status" value="1"/>
</dbReference>
<proteinExistence type="predicted"/>
<evidence type="ECO:0000259" key="8">
    <source>
        <dbReference type="Pfam" id="PF05649"/>
    </source>
</evidence>
<feature type="domain" description="Peptidase M13 N-terminal" evidence="8">
    <location>
        <begin position="15"/>
        <end position="381"/>
    </location>
</feature>
<evidence type="ECO:0008006" key="10">
    <source>
        <dbReference type="Google" id="ProtNLM"/>
    </source>
</evidence>
<comment type="cofactor">
    <cofactor evidence="1">
        <name>Zn(2+)</name>
        <dbReference type="ChEBI" id="CHEBI:29105"/>
    </cofactor>
</comment>
<name>A0A6C0APA4_9ZZZZ</name>
<dbReference type="InterPro" id="IPR024079">
    <property type="entry name" value="MetalloPept_cat_dom_sf"/>
</dbReference>
<dbReference type="InterPro" id="IPR042089">
    <property type="entry name" value="Peptidase_M13_dom_2"/>
</dbReference>
<dbReference type="SUPFAM" id="SSF55486">
    <property type="entry name" value="Metalloproteases ('zincins'), catalytic domain"/>
    <property type="match status" value="1"/>
</dbReference>
<accession>A0A6C0APA4</accession>
<evidence type="ECO:0000256" key="1">
    <source>
        <dbReference type="ARBA" id="ARBA00001947"/>
    </source>
</evidence>
<evidence type="ECO:0000259" key="7">
    <source>
        <dbReference type="Pfam" id="PF01431"/>
    </source>
</evidence>
<evidence type="ECO:0000256" key="2">
    <source>
        <dbReference type="ARBA" id="ARBA00022670"/>
    </source>
</evidence>
<evidence type="ECO:0000313" key="9">
    <source>
        <dbReference type="EMBL" id="QHS81191.1"/>
    </source>
</evidence>
<feature type="domain" description="Peptidase M13 C-terminal" evidence="7">
    <location>
        <begin position="437"/>
        <end position="639"/>
    </location>
</feature>
<dbReference type="Gene3D" id="3.40.390.10">
    <property type="entry name" value="Collagenase (Catalytic Domain)"/>
    <property type="match status" value="1"/>
</dbReference>
<keyword evidence="3" id="KW-0479">Metal-binding</keyword>
<dbReference type="Gene3D" id="1.10.1380.10">
    <property type="entry name" value="Neutral endopeptidase , domain2"/>
    <property type="match status" value="1"/>
</dbReference>
<dbReference type="AlphaFoldDB" id="A0A6C0APA4"/>
<dbReference type="PRINTS" id="PR00786">
    <property type="entry name" value="NEPRILYSIN"/>
</dbReference>
<keyword evidence="5" id="KW-0862">Zinc</keyword>
<dbReference type="PANTHER" id="PTHR11733">
    <property type="entry name" value="ZINC METALLOPROTEASE FAMILY M13 NEPRILYSIN-RELATED"/>
    <property type="match status" value="1"/>
</dbReference>
<dbReference type="PANTHER" id="PTHR11733:SF241">
    <property type="entry name" value="GH26575P-RELATED"/>
    <property type="match status" value="1"/>
</dbReference>
<protein>
    <recommendedName>
        <fullName evidence="10">Peptidase M13 C-terminal domain-containing protein</fullName>
    </recommendedName>
</protein>
<evidence type="ECO:0000256" key="4">
    <source>
        <dbReference type="ARBA" id="ARBA00022801"/>
    </source>
</evidence>
<keyword evidence="6" id="KW-0482">Metalloprotease</keyword>
<keyword evidence="4" id="KW-0378">Hydrolase</keyword>
<dbReference type="EMBL" id="MN740730">
    <property type="protein sequence ID" value="QHS81191.1"/>
    <property type="molecule type" value="Genomic_DNA"/>
</dbReference>
<dbReference type="InterPro" id="IPR000718">
    <property type="entry name" value="Peptidase_M13"/>
</dbReference>
<dbReference type="Pfam" id="PF01431">
    <property type="entry name" value="Peptidase_M13"/>
    <property type="match status" value="1"/>
</dbReference>
<evidence type="ECO:0000256" key="3">
    <source>
        <dbReference type="ARBA" id="ARBA00022723"/>
    </source>
</evidence>
<dbReference type="GO" id="GO:0005886">
    <property type="term" value="C:plasma membrane"/>
    <property type="evidence" value="ECO:0007669"/>
    <property type="project" value="TreeGrafter"/>
</dbReference>
<sequence length="642" mass="74472">MPSHEWPRLQLKKDPGKSFYLSVNDIWLNTHTIPGWKGEYSVSDQITEKTDKELLEILNSLPHLSNTNLTPTTPKQHLQLLGYIWKNKNIKNEETYLQVCLHELMSFKENADIATFLGWLVRCSIPTIFNITTLREIDPPFLTRATLSCGELLLPAEYYLTPSLKKTEVWRAYEEFISICSVELGLPFLHKAIEAEESLAKAMDKPSLHLAQSKSGKSWKSWMPEFEWQGFMSGMDLDIAWEKRIWVINSPERFKSVLKWICSTDQEQIISVFAMHLIRFAAQYLRPAIKDAYNILYHKALLGVSHTPSEEKRMLAQIKHVLPDALCNIYSKHHRDPKILKGVTELVNMLKQSAIHYMQDIKIMRKKTRVKILEKIHRMNFILGNSKESPMPKVNYNPDSFLHTICSIYSARNKTIPQLTGKTRDMIHHDYPCYITNASYFQESNDIFLPWGILEYPFFSSNADVPLGWNHGGIGATICHEITHAFDLEGSLFTPRGQFKEWWTRKNRNGFKRQTRKVSSFFGKFKHFGKKLDGKKTLSENWADLGGLKISLHSLNRILSERGASESEIKEAHRNFFISYAASWGTLLRRKALLYSINESVHAPAEDRVDRVVPQFQEWIDAFEIKKSDPLYLEPSKRLKFF</sequence>
<evidence type="ECO:0000256" key="6">
    <source>
        <dbReference type="ARBA" id="ARBA00023049"/>
    </source>
</evidence>
<organism evidence="9">
    <name type="scientific">viral metagenome</name>
    <dbReference type="NCBI Taxonomy" id="1070528"/>
    <lineage>
        <taxon>unclassified sequences</taxon>
        <taxon>metagenomes</taxon>
        <taxon>organismal metagenomes</taxon>
    </lineage>
</organism>
<dbReference type="InterPro" id="IPR018497">
    <property type="entry name" value="Peptidase_M13_C"/>
</dbReference>
<dbReference type="PROSITE" id="PS51885">
    <property type="entry name" value="NEPRILYSIN"/>
    <property type="match status" value="1"/>
</dbReference>